<evidence type="ECO:0000313" key="2">
    <source>
        <dbReference type="Proteomes" id="UP000027361"/>
    </source>
</evidence>
<comment type="caution">
    <text evidence="1">The sequence shown here is derived from an EMBL/GenBank/DDBJ whole genome shotgun (WGS) entry which is preliminary data.</text>
</comment>
<sequence>MSDPSSFHQFDTIKDIDPGRNVTISFSGRYYITLKEHIVGLDLTAVFKESASKLDVIFRGWTFASLSLKTTLHSRWCSERYPRMIAVRWNGQYRRCHGMSCAAFLPRVLMIEEPRAIWNFGWISELSLWGPFLNKISKVALPAGAGIHLVGNGQLCCTATFKRSTNTVNFHLAQLFSRLDRSTQGGAALVVVAVACHTRHLSSMPFPSNTARLLRMSSDPNC</sequence>
<accession>A0A066VEN5</accession>
<dbReference type="Proteomes" id="UP000027361">
    <property type="component" value="Unassembled WGS sequence"/>
</dbReference>
<gene>
    <name evidence="1" type="ORF">K437DRAFT_42717</name>
</gene>
<dbReference type="HOGENOM" id="CLU_1246113_0_0_1"/>
<evidence type="ECO:0000313" key="1">
    <source>
        <dbReference type="EMBL" id="KDN37224.1"/>
    </source>
</evidence>
<keyword evidence="2" id="KW-1185">Reference proteome</keyword>
<dbReference type="EMBL" id="JMSN01000145">
    <property type="protein sequence ID" value="KDN37224.1"/>
    <property type="molecule type" value="Genomic_DNA"/>
</dbReference>
<protein>
    <submittedName>
        <fullName evidence="1">Uncharacterized protein</fullName>
    </submittedName>
</protein>
<dbReference type="GeneID" id="25267468"/>
<dbReference type="RefSeq" id="XP_013240289.1">
    <property type="nucleotide sequence ID" value="XM_013384835.1"/>
</dbReference>
<dbReference type="AlphaFoldDB" id="A0A066VEN5"/>
<reference evidence="1 2" key="1">
    <citation type="submission" date="2014-05" db="EMBL/GenBank/DDBJ databases">
        <title>Draft genome sequence of a rare smut relative, Tilletiaria anomala UBC 951.</title>
        <authorList>
            <consortium name="DOE Joint Genome Institute"/>
            <person name="Toome M."/>
            <person name="Kuo A."/>
            <person name="Henrissat B."/>
            <person name="Lipzen A."/>
            <person name="Tritt A."/>
            <person name="Yoshinaga Y."/>
            <person name="Zane M."/>
            <person name="Barry K."/>
            <person name="Grigoriev I.V."/>
            <person name="Spatafora J.W."/>
            <person name="Aimea M.C."/>
        </authorList>
    </citation>
    <scope>NUCLEOTIDE SEQUENCE [LARGE SCALE GENOMIC DNA]</scope>
    <source>
        <strain evidence="1 2">UBC 951</strain>
    </source>
</reference>
<name>A0A066VEN5_TILAU</name>
<dbReference type="InParanoid" id="A0A066VEN5"/>
<organism evidence="1 2">
    <name type="scientific">Tilletiaria anomala (strain ATCC 24038 / CBS 436.72 / UBC 951)</name>
    <dbReference type="NCBI Taxonomy" id="1037660"/>
    <lineage>
        <taxon>Eukaryota</taxon>
        <taxon>Fungi</taxon>
        <taxon>Dikarya</taxon>
        <taxon>Basidiomycota</taxon>
        <taxon>Ustilaginomycotina</taxon>
        <taxon>Exobasidiomycetes</taxon>
        <taxon>Georgefischeriales</taxon>
        <taxon>Tilletiariaceae</taxon>
        <taxon>Tilletiaria</taxon>
    </lineage>
</organism>
<proteinExistence type="predicted"/>